<reference evidence="1" key="1">
    <citation type="journal article" date="2015" name="Nature">
        <title>Complex archaea that bridge the gap between prokaryotes and eukaryotes.</title>
        <authorList>
            <person name="Spang A."/>
            <person name="Saw J.H."/>
            <person name="Jorgensen S.L."/>
            <person name="Zaremba-Niedzwiedzka K."/>
            <person name="Martijn J."/>
            <person name="Lind A.E."/>
            <person name="van Eijk R."/>
            <person name="Schleper C."/>
            <person name="Guy L."/>
            <person name="Ettema T.J."/>
        </authorList>
    </citation>
    <scope>NUCLEOTIDE SEQUENCE</scope>
</reference>
<feature type="non-terminal residue" evidence="1">
    <location>
        <position position="1"/>
    </location>
</feature>
<protein>
    <submittedName>
        <fullName evidence="1">Uncharacterized protein</fullName>
    </submittedName>
</protein>
<organism evidence="1">
    <name type="scientific">marine sediment metagenome</name>
    <dbReference type="NCBI Taxonomy" id="412755"/>
    <lineage>
        <taxon>unclassified sequences</taxon>
        <taxon>metagenomes</taxon>
        <taxon>ecological metagenomes</taxon>
    </lineage>
</organism>
<dbReference type="AlphaFoldDB" id="A0A0F8WI47"/>
<accession>A0A0F8WI47</accession>
<dbReference type="EMBL" id="LAZR01064941">
    <property type="protein sequence ID" value="KKK56537.1"/>
    <property type="molecule type" value="Genomic_DNA"/>
</dbReference>
<name>A0A0F8WI47_9ZZZZ</name>
<gene>
    <name evidence="1" type="ORF">LCGC14_3063510</name>
</gene>
<evidence type="ECO:0000313" key="1">
    <source>
        <dbReference type="EMBL" id="KKK56537.1"/>
    </source>
</evidence>
<comment type="caution">
    <text evidence="1">The sequence shown here is derived from an EMBL/GenBank/DDBJ whole genome shotgun (WGS) entry which is preliminary data.</text>
</comment>
<proteinExistence type="predicted"/>
<sequence>DILVPMEVVGVWTLHNFDDLANENG</sequence>